<keyword evidence="2" id="KW-1185">Reference proteome</keyword>
<dbReference type="EMBL" id="CACVKT020005771">
    <property type="protein sequence ID" value="CAC5397764.1"/>
    <property type="molecule type" value="Genomic_DNA"/>
</dbReference>
<gene>
    <name evidence="1" type="ORF">MCOR_32180</name>
</gene>
<reference evidence="1 2" key="1">
    <citation type="submission" date="2020-06" db="EMBL/GenBank/DDBJ databases">
        <authorList>
            <person name="Li R."/>
            <person name="Bekaert M."/>
        </authorList>
    </citation>
    <scope>NUCLEOTIDE SEQUENCE [LARGE SCALE GENOMIC DNA]</scope>
    <source>
        <strain evidence="2">wild</strain>
    </source>
</reference>
<dbReference type="AlphaFoldDB" id="A0A6J8CRK8"/>
<dbReference type="Proteomes" id="UP000507470">
    <property type="component" value="Unassembled WGS sequence"/>
</dbReference>
<evidence type="ECO:0000313" key="2">
    <source>
        <dbReference type="Proteomes" id="UP000507470"/>
    </source>
</evidence>
<proteinExistence type="predicted"/>
<accession>A0A6J8CRK8</accession>
<protein>
    <submittedName>
        <fullName evidence="1">Uncharacterized protein</fullName>
    </submittedName>
</protein>
<name>A0A6J8CRK8_MYTCO</name>
<evidence type="ECO:0000313" key="1">
    <source>
        <dbReference type="EMBL" id="CAC5397764.1"/>
    </source>
</evidence>
<organism evidence="1 2">
    <name type="scientific">Mytilus coruscus</name>
    <name type="common">Sea mussel</name>
    <dbReference type="NCBI Taxonomy" id="42192"/>
    <lineage>
        <taxon>Eukaryota</taxon>
        <taxon>Metazoa</taxon>
        <taxon>Spiralia</taxon>
        <taxon>Lophotrochozoa</taxon>
        <taxon>Mollusca</taxon>
        <taxon>Bivalvia</taxon>
        <taxon>Autobranchia</taxon>
        <taxon>Pteriomorphia</taxon>
        <taxon>Mytilida</taxon>
        <taxon>Mytiloidea</taxon>
        <taxon>Mytilidae</taxon>
        <taxon>Mytilinae</taxon>
        <taxon>Mytilus</taxon>
    </lineage>
</organism>
<sequence>MSPLSFPSPVCPGTPSPECSPIFPELSRRVQQTATSFHSSQMQPSRPSQPFTILNHPIQQFSHPSNLIYNQLYTEPATSFSTRTSCRPVTECFSAPITEISSNTTTIGNNELRIAQDVQWEIKNTSQNNTGSFGWKMTRRIFKREELHGKNFYGRKGKPGLSPRRRNAIEHAILDTYGSNSALTQAVTAINTGIRNLHR</sequence>
<dbReference type="OrthoDB" id="6121191at2759"/>